<proteinExistence type="inferred from homology"/>
<dbReference type="SUPFAM" id="SSF52096">
    <property type="entry name" value="ClpP/crotonase"/>
    <property type="match status" value="1"/>
</dbReference>
<evidence type="ECO:0000256" key="2">
    <source>
        <dbReference type="ARBA" id="ARBA00022490"/>
    </source>
</evidence>
<organism evidence="8 9">
    <name type="scientific">Loigolactobacillus jiayinensis</name>
    <dbReference type="NCBI Taxonomy" id="2486016"/>
    <lineage>
        <taxon>Bacteria</taxon>
        <taxon>Bacillati</taxon>
        <taxon>Bacillota</taxon>
        <taxon>Bacilli</taxon>
        <taxon>Lactobacillales</taxon>
        <taxon>Lactobacillaceae</taxon>
        <taxon>Loigolactobacillus</taxon>
    </lineage>
</organism>
<reference evidence="9" key="1">
    <citation type="journal article" date="2019" name="Int. J. Syst. Evol. Microbiol.">
        <title>The Global Catalogue of Microorganisms (GCM) 10K type strain sequencing project: providing services to taxonomists for standard genome sequencing and annotation.</title>
        <authorList>
            <consortium name="The Broad Institute Genomics Platform"/>
            <consortium name="The Broad Institute Genome Sequencing Center for Infectious Disease"/>
            <person name="Wu L."/>
            <person name="Ma J."/>
        </authorList>
    </citation>
    <scope>NUCLEOTIDE SEQUENCE [LARGE SCALE GENOMIC DNA]</scope>
    <source>
        <strain evidence="9">CCM 8904</strain>
    </source>
</reference>
<dbReference type="InterPro" id="IPR029045">
    <property type="entry name" value="ClpP/crotonase-like_dom_sf"/>
</dbReference>
<comment type="caution">
    <text evidence="8">The sequence shown here is derived from an EMBL/GenBank/DDBJ whole genome shotgun (WGS) entry which is preliminary data.</text>
</comment>
<evidence type="ECO:0000313" key="8">
    <source>
        <dbReference type="EMBL" id="MFC6170460.1"/>
    </source>
</evidence>
<dbReference type="PRINTS" id="PR00127">
    <property type="entry name" value="CLPPROTEASEP"/>
</dbReference>
<evidence type="ECO:0000313" key="9">
    <source>
        <dbReference type="Proteomes" id="UP001596289"/>
    </source>
</evidence>
<evidence type="ECO:0000256" key="6">
    <source>
        <dbReference type="RuleBase" id="RU003567"/>
    </source>
</evidence>
<keyword evidence="5" id="KW-0720">Serine protease</keyword>
<evidence type="ECO:0000256" key="1">
    <source>
        <dbReference type="ARBA" id="ARBA00007039"/>
    </source>
</evidence>
<dbReference type="GO" id="GO:0008233">
    <property type="term" value="F:peptidase activity"/>
    <property type="evidence" value="ECO:0007669"/>
    <property type="project" value="UniProtKB-KW"/>
</dbReference>
<dbReference type="Pfam" id="PF00574">
    <property type="entry name" value="CLP_protease"/>
    <property type="match status" value="1"/>
</dbReference>
<dbReference type="PANTHER" id="PTHR10381:SF70">
    <property type="entry name" value="ATP-DEPENDENT CLP PROTEASE PROTEOLYTIC SUBUNIT"/>
    <property type="match status" value="1"/>
</dbReference>
<protein>
    <recommendedName>
        <fullName evidence="6">ATP-dependent Clp protease proteolytic subunit</fullName>
    </recommendedName>
</protein>
<dbReference type="InterPro" id="IPR023562">
    <property type="entry name" value="ClpP/TepA"/>
</dbReference>
<keyword evidence="4 8" id="KW-0378">Hydrolase</keyword>
<sequence>MMKPIQVKGTIVSDSDAAIYRWLGYDVTAPKDIQLPEDDSDVTVEINSPGGDVYAGAEIYTKLRGYTGKVNANIVGVAASAASVIAMAGDHVAISPMGQMMIHNASARIQGNATDHKHLADVLDGVSAQIADSYAARTGKNAADFQALMDKETYFTAKESVEQGLADEIMFAENEAPAVAAGFGVLPTEVLNKARRMMSNEPASKSTVVLKAESIKAIVVEAIKPLQEQIDALKKPVAKQNTEPEEPQPKRFLF</sequence>
<keyword evidence="9" id="KW-1185">Reference proteome</keyword>
<comment type="similarity">
    <text evidence="1 6">Belongs to the peptidase S14 family.</text>
</comment>
<evidence type="ECO:0000256" key="4">
    <source>
        <dbReference type="ARBA" id="ARBA00022801"/>
    </source>
</evidence>
<dbReference type="GO" id="GO:0006508">
    <property type="term" value="P:proteolysis"/>
    <property type="evidence" value="ECO:0007669"/>
    <property type="project" value="UniProtKB-KW"/>
</dbReference>
<dbReference type="Gene3D" id="3.90.226.10">
    <property type="entry name" value="2-enoyl-CoA Hydratase, Chain A, domain 1"/>
    <property type="match status" value="1"/>
</dbReference>
<dbReference type="CDD" id="cd07016">
    <property type="entry name" value="S14_ClpP_1"/>
    <property type="match status" value="1"/>
</dbReference>
<dbReference type="InterPro" id="IPR001907">
    <property type="entry name" value="ClpP"/>
</dbReference>
<keyword evidence="3 8" id="KW-0645">Protease</keyword>
<evidence type="ECO:0000256" key="3">
    <source>
        <dbReference type="ARBA" id="ARBA00022670"/>
    </source>
</evidence>
<gene>
    <name evidence="8" type="ORF">ACFQGP_07710</name>
</gene>
<keyword evidence="2" id="KW-0963">Cytoplasm</keyword>
<dbReference type="EMBL" id="JBHSSL010000042">
    <property type="protein sequence ID" value="MFC6170460.1"/>
    <property type="molecule type" value="Genomic_DNA"/>
</dbReference>
<evidence type="ECO:0000256" key="5">
    <source>
        <dbReference type="ARBA" id="ARBA00022825"/>
    </source>
</evidence>
<dbReference type="RefSeq" id="WP_125552525.1">
    <property type="nucleotide sequence ID" value="NZ_JBHSSL010000042.1"/>
</dbReference>
<dbReference type="PANTHER" id="PTHR10381">
    <property type="entry name" value="ATP-DEPENDENT CLP PROTEASE PROTEOLYTIC SUBUNIT"/>
    <property type="match status" value="1"/>
</dbReference>
<evidence type="ECO:0000256" key="7">
    <source>
        <dbReference type="SAM" id="MobiDB-lite"/>
    </source>
</evidence>
<dbReference type="NCBIfam" id="NF045542">
    <property type="entry name" value="Clp_rel_HeadMat"/>
    <property type="match status" value="1"/>
</dbReference>
<dbReference type="Proteomes" id="UP001596289">
    <property type="component" value="Unassembled WGS sequence"/>
</dbReference>
<feature type="region of interest" description="Disordered" evidence="7">
    <location>
        <begin position="235"/>
        <end position="254"/>
    </location>
</feature>
<name>A0ABW1RC58_9LACO</name>
<accession>A0ABW1RC58</accession>